<dbReference type="Proteomes" id="UP000032458">
    <property type="component" value="Unassembled WGS sequence"/>
</dbReference>
<protein>
    <recommendedName>
        <fullName evidence="1">MbtH-like domain-containing protein</fullName>
    </recommendedName>
</protein>
<feature type="domain" description="MbtH-like" evidence="1">
    <location>
        <begin position="4"/>
        <end position="54"/>
    </location>
</feature>
<dbReference type="PANTHER" id="PTHR38444">
    <property type="entry name" value="ENTEROBACTIN BIOSYNTHESIS PROTEIN YBDZ"/>
    <property type="match status" value="1"/>
</dbReference>
<dbReference type="InterPro" id="IPR038020">
    <property type="entry name" value="MbtH-like_sf"/>
</dbReference>
<dbReference type="PANTHER" id="PTHR38444:SF1">
    <property type="entry name" value="ENTEROBACTIN BIOSYNTHESIS PROTEIN YBDZ"/>
    <property type="match status" value="1"/>
</dbReference>
<dbReference type="SMART" id="SM00923">
    <property type="entry name" value="MbtH"/>
    <property type="match status" value="1"/>
</dbReference>
<keyword evidence="3" id="KW-1185">Reference proteome</keyword>
<dbReference type="GO" id="GO:0005829">
    <property type="term" value="C:cytosol"/>
    <property type="evidence" value="ECO:0007669"/>
    <property type="project" value="TreeGrafter"/>
</dbReference>
<dbReference type="InterPro" id="IPR005153">
    <property type="entry name" value="MbtH-like_dom"/>
</dbReference>
<dbReference type="EMBL" id="JRKI01000026">
    <property type="protein sequence ID" value="KIZ16622.1"/>
    <property type="molecule type" value="Genomic_DNA"/>
</dbReference>
<dbReference type="AlphaFoldDB" id="A0A0D7CMF1"/>
<dbReference type="Pfam" id="PF03621">
    <property type="entry name" value="MbtH"/>
    <property type="match status" value="1"/>
</dbReference>
<evidence type="ECO:0000313" key="2">
    <source>
        <dbReference type="EMBL" id="KIZ16622.1"/>
    </source>
</evidence>
<comment type="caution">
    <text evidence="2">The sequence shown here is derived from an EMBL/GenBank/DDBJ whole genome shotgun (WGS) entry which is preliminary data.</text>
</comment>
<gene>
    <name evidence="2" type="ORF">SNA_16390</name>
</gene>
<accession>A0A0D7CMF1</accession>
<dbReference type="Gene3D" id="3.90.820.10">
    <property type="entry name" value="Structural Genomics, Unknown Function 30-nov-00 1gh9 Mol_id"/>
    <property type="match status" value="1"/>
</dbReference>
<name>A0A0D7CMF1_9ACTN</name>
<dbReference type="GO" id="GO:0019290">
    <property type="term" value="P:siderophore biosynthetic process"/>
    <property type="evidence" value="ECO:0007669"/>
    <property type="project" value="TreeGrafter"/>
</dbReference>
<dbReference type="RefSeq" id="WP_030063122.1">
    <property type="nucleotide sequence ID" value="NZ_JRKI01000026.1"/>
</dbReference>
<sequence length="70" mass="7682">MSTNPFDDENASFHVLVNGEGQYAIWPTFSDLPAGWTITAGPSSRADCLEHVEQNWTDLRPASLRGTTDS</sequence>
<dbReference type="SUPFAM" id="SSF160582">
    <property type="entry name" value="MbtH-like"/>
    <property type="match status" value="1"/>
</dbReference>
<dbReference type="InterPro" id="IPR037407">
    <property type="entry name" value="MLP_fam"/>
</dbReference>
<proteinExistence type="predicted"/>
<evidence type="ECO:0000259" key="1">
    <source>
        <dbReference type="SMART" id="SM00923"/>
    </source>
</evidence>
<evidence type="ECO:0000313" key="3">
    <source>
        <dbReference type="Proteomes" id="UP000032458"/>
    </source>
</evidence>
<organism evidence="2 3">
    <name type="scientific">Streptomyces natalensis ATCC 27448</name>
    <dbReference type="NCBI Taxonomy" id="1240678"/>
    <lineage>
        <taxon>Bacteria</taxon>
        <taxon>Bacillati</taxon>
        <taxon>Actinomycetota</taxon>
        <taxon>Actinomycetes</taxon>
        <taxon>Kitasatosporales</taxon>
        <taxon>Streptomycetaceae</taxon>
        <taxon>Streptomyces</taxon>
    </lineage>
</organism>
<reference evidence="2 3" key="1">
    <citation type="submission" date="2014-09" db="EMBL/GenBank/DDBJ databases">
        <title>Draft genome sequence of Streptomyces natalensis ATCC 27448, producer of the antifungal pimaricin.</title>
        <authorList>
            <person name="Mendes M.V."/>
            <person name="Beites T."/>
            <person name="Pires S."/>
            <person name="Santos C.L."/>
            <person name="Moradas-Ferreira P."/>
        </authorList>
    </citation>
    <scope>NUCLEOTIDE SEQUENCE [LARGE SCALE GENOMIC DNA]</scope>
    <source>
        <strain evidence="2 3">ATCC 27448</strain>
    </source>
</reference>
<dbReference type="PATRIC" id="fig|1240678.4.peg.3436"/>